<dbReference type="InterPro" id="IPR000160">
    <property type="entry name" value="GGDEF_dom"/>
</dbReference>
<comment type="caution">
    <text evidence="3">Lacks conserved residue(s) required for the propagation of feature annotation.</text>
</comment>
<dbReference type="SUPFAM" id="SSF52172">
    <property type="entry name" value="CheY-like"/>
    <property type="match status" value="2"/>
</dbReference>
<keyword evidence="7" id="KW-1185">Reference proteome</keyword>
<dbReference type="PROSITE" id="PS50887">
    <property type="entry name" value="GGDEF"/>
    <property type="match status" value="1"/>
</dbReference>
<reference evidence="6 7" key="1">
    <citation type="journal article" date="2015" name="Stand. Genomic Sci.">
        <title>Genomic Encyclopedia of Bacterial and Archaeal Type Strains, Phase III: the genomes of soil and plant-associated and newly described type strains.</title>
        <authorList>
            <person name="Whitman W.B."/>
            <person name="Woyke T."/>
            <person name="Klenk H.P."/>
            <person name="Zhou Y."/>
            <person name="Lilburn T.G."/>
            <person name="Beck B.J."/>
            <person name="De Vos P."/>
            <person name="Vandamme P."/>
            <person name="Eisen J.A."/>
            <person name="Garrity G."/>
            <person name="Hugenholtz P."/>
            <person name="Kyrpides N.C."/>
        </authorList>
    </citation>
    <scope>NUCLEOTIDE SEQUENCE [LARGE SCALE GENOMIC DNA]</scope>
    <source>
        <strain evidence="6 7">CGMCC 1.5364</strain>
    </source>
</reference>
<dbReference type="AlphaFoldDB" id="A0A562P2B4"/>
<dbReference type="OrthoDB" id="9812260at2"/>
<organism evidence="6 7">
    <name type="scientific">Paracoccus sulfuroxidans</name>
    <dbReference type="NCBI Taxonomy" id="384678"/>
    <lineage>
        <taxon>Bacteria</taxon>
        <taxon>Pseudomonadati</taxon>
        <taxon>Pseudomonadota</taxon>
        <taxon>Alphaproteobacteria</taxon>
        <taxon>Rhodobacterales</taxon>
        <taxon>Paracoccaceae</taxon>
        <taxon>Paracoccus</taxon>
    </lineage>
</organism>
<dbReference type="EMBL" id="VLKU01000001">
    <property type="protein sequence ID" value="TWI38126.1"/>
    <property type="molecule type" value="Genomic_DNA"/>
</dbReference>
<dbReference type="PANTHER" id="PTHR45138:SF9">
    <property type="entry name" value="DIGUANYLATE CYCLASE DGCM-RELATED"/>
    <property type="match status" value="1"/>
</dbReference>
<dbReference type="InterPro" id="IPR001789">
    <property type="entry name" value="Sig_transdc_resp-reg_receiver"/>
</dbReference>
<feature type="domain" description="GGDEF" evidence="5">
    <location>
        <begin position="314"/>
        <end position="455"/>
    </location>
</feature>
<feature type="domain" description="Response regulatory" evidence="4">
    <location>
        <begin position="4"/>
        <end position="117"/>
    </location>
</feature>
<dbReference type="Pfam" id="PF00990">
    <property type="entry name" value="GGDEF"/>
    <property type="match status" value="1"/>
</dbReference>
<dbReference type="GO" id="GO:0052621">
    <property type="term" value="F:diguanylate cyclase activity"/>
    <property type="evidence" value="ECO:0007669"/>
    <property type="project" value="UniProtKB-EC"/>
</dbReference>
<evidence type="ECO:0000256" key="1">
    <source>
        <dbReference type="ARBA" id="ARBA00012528"/>
    </source>
</evidence>
<evidence type="ECO:0000313" key="6">
    <source>
        <dbReference type="EMBL" id="TWI38126.1"/>
    </source>
</evidence>
<dbReference type="PROSITE" id="PS50110">
    <property type="entry name" value="RESPONSE_REGULATORY"/>
    <property type="match status" value="2"/>
</dbReference>
<dbReference type="CDD" id="cd01949">
    <property type="entry name" value="GGDEF"/>
    <property type="match status" value="1"/>
</dbReference>
<dbReference type="Gene3D" id="3.30.70.270">
    <property type="match status" value="1"/>
</dbReference>
<evidence type="ECO:0000259" key="4">
    <source>
        <dbReference type="PROSITE" id="PS50110"/>
    </source>
</evidence>
<proteinExistence type="predicted"/>
<name>A0A562P2B4_9RHOB</name>
<dbReference type="InterPro" id="IPR043128">
    <property type="entry name" value="Rev_trsase/Diguanyl_cyclase"/>
</dbReference>
<dbReference type="PANTHER" id="PTHR45138">
    <property type="entry name" value="REGULATORY COMPONENTS OF SENSORY TRANSDUCTION SYSTEM"/>
    <property type="match status" value="1"/>
</dbReference>
<dbReference type="SMART" id="SM00267">
    <property type="entry name" value="GGDEF"/>
    <property type="match status" value="1"/>
</dbReference>
<protein>
    <recommendedName>
        <fullName evidence="1">diguanylate cyclase</fullName>
        <ecNumber evidence="1">2.7.7.65</ecNumber>
    </recommendedName>
</protein>
<accession>A0A562P2B4</accession>
<comment type="caution">
    <text evidence="6">The sequence shown here is derived from an EMBL/GenBank/DDBJ whole genome shotgun (WGS) entry which is preliminary data.</text>
</comment>
<dbReference type="InterPro" id="IPR011006">
    <property type="entry name" value="CheY-like_superfamily"/>
</dbReference>
<gene>
    <name evidence="6" type="ORF">IQ24_00260</name>
</gene>
<feature type="domain" description="Response regulatory" evidence="4">
    <location>
        <begin position="142"/>
        <end position="260"/>
    </location>
</feature>
<evidence type="ECO:0000313" key="7">
    <source>
        <dbReference type="Proteomes" id="UP000316225"/>
    </source>
</evidence>
<sequence>MTTRILVADGLPANRLAMKSRLVSACYQVSTASTGQEALRCVTMERPDVVLIGADLPDMLPTALCRMLRNSWEGAKTAILMSARSSERVAALQAGASALIDRHEDEITLMAQIRGLIRNKEAAEVTGLAEPAAGFDHPVRPKAVFVSDPPSSAFAWRQALHGRVDFSIAIADPEKALATTAAEQPPDLYLIAVDLREPEGGMRLMAELRARPASRDAAFVMVLPPGQQEKTAIALDLGAGDVLPANFLSSEAIAEAAVRLETQLARKQEADRMRLEKQWDRFCAIRDPLTNLFNRRYAEPRLEEIAVQALRNRASFAVLLMDVDHFKRVNDIHGHGAGDAVLAEIALRLDRMLPPDALLSRFGGEEFLMALPNCNEDEALRIADQMRGAMSSRPVALPDSARESELLVTISIGVAVAASDKLTHQPQHHRLLDCADKALLQAKSQGRNQVCLARQAIDAY</sequence>
<dbReference type="Gene3D" id="3.40.50.2300">
    <property type="match status" value="1"/>
</dbReference>
<evidence type="ECO:0000256" key="2">
    <source>
        <dbReference type="ARBA" id="ARBA00034247"/>
    </source>
</evidence>
<dbReference type="GO" id="GO:0000160">
    <property type="term" value="P:phosphorelay signal transduction system"/>
    <property type="evidence" value="ECO:0007669"/>
    <property type="project" value="InterPro"/>
</dbReference>
<dbReference type="EC" id="2.7.7.65" evidence="1"/>
<evidence type="ECO:0000256" key="3">
    <source>
        <dbReference type="PROSITE-ProRule" id="PRU00169"/>
    </source>
</evidence>
<evidence type="ECO:0000259" key="5">
    <source>
        <dbReference type="PROSITE" id="PS50887"/>
    </source>
</evidence>
<dbReference type="FunFam" id="3.30.70.270:FF:000001">
    <property type="entry name" value="Diguanylate cyclase domain protein"/>
    <property type="match status" value="1"/>
</dbReference>
<dbReference type="Pfam" id="PF00072">
    <property type="entry name" value="Response_reg"/>
    <property type="match status" value="1"/>
</dbReference>
<dbReference type="Proteomes" id="UP000316225">
    <property type="component" value="Unassembled WGS sequence"/>
</dbReference>
<dbReference type="SUPFAM" id="SSF55073">
    <property type="entry name" value="Nucleotide cyclase"/>
    <property type="match status" value="1"/>
</dbReference>
<dbReference type="NCBIfam" id="TIGR00254">
    <property type="entry name" value="GGDEF"/>
    <property type="match status" value="1"/>
</dbReference>
<dbReference type="InterPro" id="IPR050469">
    <property type="entry name" value="Diguanylate_Cyclase"/>
</dbReference>
<dbReference type="InterPro" id="IPR029787">
    <property type="entry name" value="Nucleotide_cyclase"/>
</dbReference>
<dbReference type="SMART" id="SM00448">
    <property type="entry name" value="REC"/>
    <property type="match status" value="1"/>
</dbReference>
<dbReference type="RefSeq" id="WP_145395902.1">
    <property type="nucleotide sequence ID" value="NZ_VLKU01000001.1"/>
</dbReference>
<comment type="catalytic activity">
    <reaction evidence="2">
        <text>2 GTP = 3',3'-c-di-GMP + 2 diphosphate</text>
        <dbReference type="Rhea" id="RHEA:24898"/>
        <dbReference type="ChEBI" id="CHEBI:33019"/>
        <dbReference type="ChEBI" id="CHEBI:37565"/>
        <dbReference type="ChEBI" id="CHEBI:58805"/>
        <dbReference type="EC" id="2.7.7.65"/>
    </reaction>
</comment>